<evidence type="ECO:0000313" key="1">
    <source>
        <dbReference type="EMBL" id="RUO21654.1"/>
    </source>
</evidence>
<keyword evidence="2" id="KW-1185">Reference proteome</keyword>
<gene>
    <name evidence="1" type="ORF">CWE06_02035</name>
</gene>
<dbReference type="Proteomes" id="UP000288212">
    <property type="component" value="Unassembled WGS sequence"/>
</dbReference>
<name>A0A432VYA1_9GAMM</name>
<proteinExistence type="predicted"/>
<reference evidence="1 2" key="1">
    <citation type="journal article" date="2011" name="Front. Microbiol.">
        <title>Genomic signatures of strain selection and enhancement in Bacillus atrophaeus var. globigii, a historical biowarfare simulant.</title>
        <authorList>
            <person name="Gibbons H.S."/>
            <person name="Broomall S.M."/>
            <person name="McNew L.A."/>
            <person name="Daligault H."/>
            <person name="Chapman C."/>
            <person name="Bruce D."/>
            <person name="Karavis M."/>
            <person name="Krepps M."/>
            <person name="McGregor P.A."/>
            <person name="Hong C."/>
            <person name="Park K.H."/>
            <person name="Akmal A."/>
            <person name="Feldman A."/>
            <person name="Lin J.S."/>
            <person name="Chang W.E."/>
            <person name="Higgs B.W."/>
            <person name="Demirev P."/>
            <person name="Lindquist J."/>
            <person name="Liem A."/>
            <person name="Fochler E."/>
            <person name="Read T.D."/>
            <person name="Tapia R."/>
            <person name="Johnson S."/>
            <person name="Bishop-Lilly K.A."/>
            <person name="Detter C."/>
            <person name="Han C."/>
            <person name="Sozhamannan S."/>
            <person name="Rosenzweig C.N."/>
            <person name="Skowronski E.W."/>
        </authorList>
    </citation>
    <scope>NUCLEOTIDE SEQUENCE [LARGE SCALE GENOMIC DNA]</scope>
    <source>
        <strain evidence="1 2">AK5</strain>
    </source>
</reference>
<dbReference type="RefSeq" id="WP_126790678.1">
    <property type="nucleotide sequence ID" value="NZ_PIPI01000001.1"/>
</dbReference>
<evidence type="ECO:0000313" key="2">
    <source>
        <dbReference type="Proteomes" id="UP000288212"/>
    </source>
</evidence>
<dbReference type="InterPro" id="IPR036249">
    <property type="entry name" value="Thioredoxin-like_sf"/>
</dbReference>
<dbReference type="SUPFAM" id="SSF52833">
    <property type="entry name" value="Thioredoxin-like"/>
    <property type="match status" value="1"/>
</dbReference>
<accession>A0A432VYA1</accession>
<comment type="caution">
    <text evidence="1">The sequence shown here is derived from an EMBL/GenBank/DDBJ whole genome shotgun (WGS) entry which is preliminary data.</text>
</comment>
<dbReference type="OrthoDB" id="8537427at2"/>
<dbReference type="Gene3D" id="3.40.30.10">
    <property type="entry name" value="Glutaredoxin"/>
    <property type="match status" value="1"/>
</dbReference>
<dbReference type="Pfam" id="PF05768">
    <property type="entry name" value="Glrx-like"/>
    <property type="match status" value="1"/>
</dbReference>
<dbReference type="AlphaFoldDB" id="A0A432VYA1"/>
<organism evidence="1 2">
    <name type="scientific">Aliidiomarina haloalkalitolerans</name>
    <dbReference type="NCBI Taxonomy" id="859059"/>
    <lineage>
        <taxon>Bacteria</taxon>
        <taxon>Pseudomonadati</taxon>
        <taxon>Pseudomonadota</taxon>
        <taxon>Gammaproteobacteria</taxon>
        <taxon>Alteromonadales</taxon>
        <taxon>Idiomarinaceae</taxon>
        <taxon>Aliidiomarina</taxon>
    </lineage>
</organism>
<sequence length="79" mass="9076">MRSFYLLTKDNCPLCIQAIQIIHLTELEEPIELGVVDIATDADLLEEYATLVPVLIRGSDEQELKWPFQAEKLKEFLQS</sequence>
<protein>
    <submittedName>
        <fullName evidence="1">Thioredoxin family protein</fullName>
    </submittedName>
</protein>
<dbReference type="EMBL" id="PIPI01000001">
    <property type="protein sequence ID" value="RUO21654.1"/>
    <property type="molecule type" value="Genomic_DNA"/>
</dbReference>
<dbReference type="InterPro" id="IPR008554">
    <property type="entry name" value="Glutaredoxin-like"/>
</dbReference>